<evidence type="ECO:0008006" key="3">
    <source>
        <dbReference type="Google" id="ProtNLM"/>
    </source>
</evidence>
<keyword evidence="1" id="KW-1133">Transmembrane helix</keyword>
<feature type="transmembrane region" description="Helical" evidence="1">
    <location>
        <begin position="12"/>
        <end position="38"/>
    </location>
</feature>
<evidence type="ECO:0000256" key="1">
    <source>
        <dbReference type="SAM" id="Phobius"/>
    </source>
</evidence>
<feature type="transmembrane region" description="Helical" evidence="1">
    <location>
        <begin position="50"/>
        <end position="70"/>
    </location>
</feature>
<dbReference type="Pfam" id="PF03825">
    <property type="entry name" value="Nuc_H_symport"/>
    <property type="match status" value="1"/>
</dbReference>
<dbReference type="InterPro" id="IPR036259">
    <property type="entry name" value="MFS_trans_sf"/>
</dbReference>
<dbReference type="Gene3D" id="1.20.1250.20">
    <property type="entry name" value="MFS general substrate transporter like domains"/>
    <property type="match status" value="1"/>
</dbReference>
<dbReference type="SUPFAM" id="SSF103473">
    <property type="entry name" value="MFS general substrate transporter"/>
    <property type="match status" value="1"/>
</dbReference>
<accession>A0A382I635</accession>
<keyword evidence="1" id="KW-0472">Membrane</keyword>
<organism evidence="2">
    <name type="scientific">marine metagenome</name>
    <dbReference type="NCBI Taxonomy" id="408172"/>
    <lineage>
        <taxon>unclassified sequences</taxon>
        <taxon>metagenomes</taxon>
        <taxon>ecological metagenomes</taxon>
    </lineage>
</organism>
<reference evidence="2" key="1">
    <citation type="submission" date="2018-05" db="EMBL/GenBank/DDBJ databases">
        <authorList>
            <person name="Lanie J.A."/>
            <person name="Ng W.-L."/>
            <person name="Kazmierczak K.M."/>
            <person name="Andrzejewski T.M."/>
            <person name="Davidsen T.M."/>
            <person name="Wayne K.J."/>
            <person name="Tettelin H."/>
            <person name="Glass J.I."/>
            <person name="Rusch D."/>
            <person name="Podicherti R."/>
            <person name="Tsui H.-C.T."/>
            <person name="Winkler M.E."/>
        </authorList>
    </citation>
    <scope>NUCLEOTIDE SEQUENCE</scope>
</reference>
<sequence length="81" mass="8591">MNETPAAPSRKVIIRLSVMFWLVQMADAAALVLLGGHMSALGFSGMQISSVYATMGVAALVSPFVAGWLADRFFPSQTMLG</sequence>
<proteinExistence type="predicted"/>
<dbReference type="GO" id="GO:0005337">
    <property type="term" value="F:nucleoside transmembrane transporter activity"/>
    <property type="evidence" value="ECO:0007669"/>
    <property type="project" value="InterPro"/>
</dbReference>
<dbReference type="GO" id="GO:0016020">
    <property type="term" value="C:membrane"/>
    <property type="evidence" value="ECO:0007669"/>
    <property type="project" value="InterPro"/>
</dbReference>
<evidence type="ECO:0000313" key="2">
    <source>
        <dbReference type="EMBL" id="SVB94677.1"/>
    </source>
</evidence>
<feature type="non-terminal residue" evidence="2">
    <location>
        <position position="81"/>
    </location>
</feature>
<protein>
    <recommendedName>
        <fullName evidence="3">Major facilitator superfamily (MFS) profile domain-containing protein</fullName>
    </recommendedName>
</protein>
<gene>
    <name evidence="2" type="ORF">METZ01_LOCUS247531</name>
</gene>
<dbReference type="EMBL" id="UINC01065233">
    <property type="protein sequence ID" value="SVB94677.1"/>
    <property type="molecule type" value="Genomic_DNA"/>
</dbReference>
<keyword evidence="1" id="KW-0812">Transmembrane</keyword>
<name>A0A382I635_9ZZZZ</name>
<dbReference type="AlphaFoldDB" id="A0A382I635"/>
<dbReference type="InterPro" id="IPR004740">
    <property type="entry name" value="Nuc_H_symport"/>
</dbReference>